<dbReference type="Gene3D" id="3.30.429.10">
    <property type="entry name" value="Macrophage Migration Inhibitory Factor"/>
    <property type="match status" value="1"/>
</dbReference>
<reference evidence="4" key="1">
    <citation type="submission" date="2020-10" db="EMBL/GenBank/DDBJ databases">
        <authorList>
            <person name="Castelo-Branco R."/>
            <person name="Eusebio N."/>
            <person name="Adriana R."/>
            <person name="Vieira A."/>
            <person name="Brugerolle De Fraissinette N."/>
            <person name="Rezende De Castro R."/>
            <person name="Schneider M.P."/>
            <person name="Vasconcelos V."/>
            <person name="Leao P.N."/>
        </authorList>
    </citation>
    <scope>NUCLEOTIDE SEQUENCE</scope>
    <source>
        <strain evidence="4">LEGE 07310</strain>
    </source>
</reference>
<dbReference type="AlphaFoldDB" id="A0A8J7AWV3"/>
<keyword evidence="2" id="KW-0413">Isomerase</keyword>
<evidence type="ECO:0000259" key="3">
    <source>
        <dbReference type="Pfam" id="PF01361"/>
    </source>
</evidence>
<feature type="domain" description="4-oxalocrotonate tautomerase-like" evidence="3">
    <location>
        <begin position="2"/>
        <end position="61"/>
    </location>
</feature>
<dbReference type="GO" id="GO:0016853">
    <property type="term" value="F:isomerase activity"/>
    <property type="evidence" value="ECO:0007669"/>
    <property type="project" value="UniProtKB-KW"/>
</dbReference>
<comment type="caution">
    <text evidence="4">The sequence shown here is derived from an EMBL/GenBank/DDBJ whole genome shotgun (WGS) entry which is preliminary data.</text>
</comment>
<dbReference type="PANTHER" id="PTHR35530">
    <property type="entry name" value="TAUTOMERASE-RELATED"/>
    <property type="match status" value="1"/>
</dbReference>
<dbReference type="PANTHER" id="PTHR35530:SF1">
    <property type="entry name" value="2-HYDROXYMUCONATE TAUTOMERASE"/>
    <property type="match status" value="1"/>
</dbReference>
<comment type="similarity">
    <text evidence="1">Belongs to the 4-oxalocrotonate tautomerase family.</text>
</comment>
<dbReference type="EMBL" id="JADEXG010000040">
    <property type="protein sequence ID" value="MBE9078798.1"/>
    <property type="molecule type" value="Genomic_DNA"/>
</dbReference>
<dbReference type="SUPFAM" id="SSF55331">
    <property type="entry name" value="Tautomerase/MIF"/>
    <property type="match status" value="1"/>
</dbReference>
<accession>A0A8J7AWV3</accession>
<dbReference type="InterPro" id="IPR014347">
    <property type="entry name" value="Tautomerase/MIF_sf"/>
</dbReference>
<evidence type="ECO:0000313" key="5">
    <source>
        <dbReference type="Proteomes" id="UP000636505"/>
    </source>
</evidence>
<dbReference type="Proteomes" id="UP000636505">
    <property type="component" value="Unassembled WGS sequence"/>
</dbReference>
<protein>
    <submittedName>
        <fullName evidence="4">4-oxalocrotonate tautomerase family protein</fullName>
    </submittedName>
</protein>
<proteinExistence type="inferred from homology"/>
<gene>
    <name evidence="4" type="ORF">IQ241_16090</name>
</gene>
<name>A0A8J7AWV3_9CYAN</name>
<organism evidence="4 5">
    <name type="scientific">Vasconcelosia minhoensis LEGE 07310</name>
    <dbReference type="NCBI Taxonomy" id="915328"/>
    <lineage>
        <taxon>Bacteria</taxon>
        <taxon>Bacillati</taxon>
        <taxon>Cyanobacteriota</taxon>
        <taxon>Cyanophyceae</taxon>
        <taxon>Nodosilineales</taxon>
        <taxon>Cymatolegaceae</taxon>
        <taxon>Vasconcelosia</taxon>
        <taxon>Vasconcelosia minhoensis</taxon>
    </lineage>
</organism>
<evidence type="ECO:0000313" key="4">
    <source>
        <dbReference type="EMBL" id="MBE9078798.1"/>
    </source>
</evidence>
<sequence>MPLITIQQSPGRTLDQRRLLVKRITEAFQEAYGLPAEAVTIFLQDYEDDMWGKGGLLKSDRA</sequence>
<keyword evidence="5" id="KW-1185">Reference proteome</keyword>
<evidence type="ECO:0000256" key="1">
    <source>
        <dbReference type="ARBA" id="ARBA00006723"/>
    </source>
</evidence>
<dbReference type="InterPro" id="IPR004370">
    <property type="entry name" value="4-OT-like_dom"/>
</dbReference>
<evidence type="ECO:0000256" key="2">
    <source>
        <dbReference type="ARBA" id="ARBA00023235"/>
    </source>
</evidence>
<dbReference type="Pfam" id="PF01361">
    <property type="entry name" value="Tautomerase"/>
    <property type="match status" value="1"/>
</dbReference>